<feature type="compositionally biased region" description="Pro residues" evidence="1">
    <location>
        <begin position="139"/>
        <end position="154"/>
    </location>
</feature>
<reference evidence="4" key="1">
    <citation type="submission" date="2022-11" db="EMBL/GenBank/DDBJ databases">
        <title>Centuries of genome instability and evolution in soft-shell clam transmissible cancer (bioRxiv).</title>
        <authorList>
            <person name="Hart S.F.M."/>
            <person name="Yonemitsu M.A."/>
            <person name="Giersch R.M."/>
            <person name="Beal B.F."/>
            <person name="Arriagada G."/>
            <person name="Davis B.W."/>
            <person name="Ostrander E.A."/>
            <person name="Goff S.P."/>
            <person name="Metzger M.J."/>
        </authorList>
    </citation>
    <scope>NUCLEOTIDE SEQUENCE</scope>
    <source>
        <strain evidence="4">MELC-2E11</strain>
        <tissue evidence="4">Siphon/mantle</tissue>
    </source>
</reference>
<feature type="compositionally biased region" description="Basic residues" evidence="1">
    <location>
        <begin position="104"/>
        <end position="118"/>
    </location>
</feature>
<evidence type="ECO:0000256" key="3">
    <source>
        <dbReference type="SAM" id="SignalP"/>
    </source>
</evidence>
<keyword evidence="2" id="KW-1133">Transmembrane helix</keyword>
<keyword evidence="2" id="KW-0472">Membrane</keyword>
<organism evidence="4 5">
    <name type="scientific">Mya arenaria</name>
    <name type="common">Soft-shell clam</name>
    <dbReference type="NCBI Taxonomy" id="6604"/>
    <lineage>
        <taxon>Eukaryota</taxon>
        <taxon>Metazoa</taxon>
        <taxon>Spiralia</taxon>
        <taxon>Lophotrochozoa</taxon>
        <taxon>Mollusca</taxon>
        <taxon>Bivalvia</taxon>
        <taxon>Autobranchia</taxon>
        <taxon>Heteroconchia</taxon>
        <taxon>Euheterodonta</taxon>
        <taxon>Imparidentia</taxon>
        <taxon>Neoheterodontei</taxon>
        <taxon>Myida</taxon>
        <taxon>Myoidea</taxon>
        <taxon>Myidae</taxon>
        <taxon>Mya</taxon>
    </lineage>
</organism>
<feature type="region of interest" description="Disordered" evidence="1">
    <location>
        <begin position="128"/>
        <end position="185"/>
    </location>
</feature>
<accession>A0ABY7E0Y6</accession>
<feature type="chain" id="PRO_5046722608" evidence="3">
    <location>
        <begin position="25"/>
        <end position="185"/>
    </location>
</feature>
<gene>
    <name evidence="4" type="ORF">MAR_009407</name>
</gene>
<feature type="transmembrane region" description="Helical" evidence="2">
    <location>
        <begin position="68"/>
        <end position="90"/>
    </location>
</feature>
<dbReference type="Proteomes" id="UP001164746">
    <property type="component" value="Chromosome 4"/>
</dbReference>
<feature type="region of interest" description="Disordered" evidence="1">
    <location>
        <begin position="102"/>
        <end position="121"/>
    </location>
</feature>
<keyword evidence="5" id="KW-1185">Reference proteome</keyword>
<evidence type="ECO:0000313" key="5">
    <source>
        <dbReference type="Proteomes" id="UP001164746"/>
    </source>
</evidence>
<evidence type="ECO:0000256" key="1">
    <source>
        <dbReference type="SAM" id="MobiDB-lite"/>
    </source>
</evidence>
<dbReference type="EMBL" id="CP111015">
    <property type="protein sequence ID" value="WAR02849.1"/>
    <property type="molecule type" value="Genomic_DNA"/>
</dbReference>
<evidence type="ECO:0000256" key="2">
    <source>
        <dbReference type="SAM" id="Phobius"/>
    </source>
</evidence>
<sequence length="185" mass="20689">MDSFGIVQRQTVLQLLACVCIAGAGEVCRYRGPQGHVVQVCPERCCTTNDWEYQSDQICCVYRHSSELYMGIGLSGLLFIALLVICSTYICCRNQIRRQAAENRRRHTNTRTRSRHHPPEHSIAVFTTQRPPASGQVEPPLPPPYDDTAPPPYLLPGETGSDSMKDNQIYPAEPPPKYSLIASEN</sequence>
<protein>
    <submittedName>
        <fullName evidence="4">Uncharacterized protein</fullName>
    </submittedName>
</protein>
<feature type="signal peptide" evidence="3">
    <location>
        <begin position="1"/>
        <end position="24"/>
    </location>
</feature>
<proteinExistence type="predicted"/>
<evidence type="ECO:0000313" key="4">
    <source>
        <dbReference type="EMBL" id="WAR02849.1"/>
    </source>
</evidence>
<name>A0ABY7E0Y6_MYAAR</name>
<keyword evidence="2" id="KW-0812">Transmembrane</keyword>
<keyword evidence="3" id="KW-0732">Signal</keyword>